<comment type="subcellular location">
    <subcellularLocation>
        <location evidence="1">Cell envelope</location>
    </subcellularLocation>
</comment>
<dbReference type="PANTHER" id="PTHR30532">
    <property type="entry name" value="IRON III DICITRATE-BINDING PERIPLASMIC PROTEIN"/>
    <property type="match status" value="1"/>
</dbReference>
<dbReference type="GO" id="GO:1901678">
    <property type="term" value="P:iron coordination entity transport"/>
    <property type="evidence" value="ECO:0007669"/>
    <property type="project" value="UniProtKB-ARBA"/>
</dbReference>
<evidence type="ECO:0000313" key="8">
    <source>
        <dbReference type="Proteomes" id="UP000248857"/>
    </source>
</evidence>
<reference evidence="7 8" key="1">
    <citation type="journal article" date="2018" name="Sci. Rep.">
        <title>A novel species of the marine cyanobacterium Acaryochloris with a unique pigment content and lifestyle.</title>
        <authorList>
            <person name="Partensky F."/>
            <person name="Six C."/>
            <person name="Ratin M."/>
            <person name="Garczarek L."/>
            <person name="Vaulot D."/>
            <person name="Probert I."/>
            <person name="Calteau A."/>
            <person name="Gourvil P."/>
            <person name="Marie D."/>
            <person name="Grebert T."/>
            <person name="Bouchier C."/>
            <person name="Le Panse S."/>
            <person name="Gachenot M."/>
            <person name="Rodriguez F."/>
            <person name="Garrido J.L."/>
        </authorList>
    </citation>
    <scope>NUCLEOTIDE SEQUENCE [LARGE SCALE GENOMIC DNA]</scope>
    <source>
        <strain evidence="7 8">RCC1774</strain>
    </source>
</reference>
<name>A0A2W1JME4_9CYAN</name>
<dbReference type="SUPFAM" id="SSF53807">
    <property type="entry name" value="Helical backbone' metal receptor"/>
    <property type="match status" value="1"/>
</dbReference>
<evidence type="ECO:0000256" key="5">
    <source>
        <dbReference type="SAM" id="Coils"/>
    </source>
</evidence>
<evidence type="ECO:0000256" key="4">
    <source>
        <dbReference type="ARBA" id="ARBA00022729"/>
    </source>
</evidence>
<dbReference type="AlphaFoldDB" id="A0A2W1JME4"/>
<dbReference type="Pfam" id="PF01497">
    <property type="entry name" value="Peripla_BP_2"/>
    <property type="match status" value="1"/>
</dbReference>
<evidence type="ECO:0000256" key="2">
    <source>
        <dbReference type="ARBA" id="ARBA00008814"/>
    </source>
</evidence>
<keyword evidence="8" id="KW-1185">Reference proteome</keyword>
<gene>
    <name evidence="7" type="primary">yfmC_3</name>
    <name evidence="7" type="ORF">C1752_03461</name>
</gene>
<dbReference type="InterPro" id="IPR051313">
    <property type="entry name" value="Bact_iron-sidero_bind"/>
</dbReference>
<dbReference type="PANTHER" id="PTHR30532:SF24">
    <property type="entry name" value="FERRIC ENTEROBACTIN-BINDING PERIPLASMIC PROTEIN FEPB"/>
    <property type="match status" value="1"/>
</dbReference>
<dbReference type="GO" id="GO:0030288">
    <property type="term" value="C:outer membrane-bounded periplasmic space"/>
    <property type="evidence" value="ECO:0007669"/>
    <property type="project" value="TreeGrafter"/>
</dbReference>
<feature type="domain" description="Fe/B12 periplasmic-binding" evidence="6">
    <location>
        <begin position="17"/>
        <end position="303"/>
    </location>
</feature>
<keyword evidence="3" id="KW-0813">Transport</keyword>
<keyword evidence="5" id="KW-0175">Coiled coil</keyword>
<dbReference type="Proteomes" id="UP000248857">
    <property type="component" value="Unassembled WGS sequence"/>
</dbReference>
<protein>
    <submittedName>
        <fullName evidence="7">Fe(3+)-citrate-binding protein YfmC</fullName>
    </submittedName>
</protein>
<evidence type="ECO:0000256" key="1">
    <source>
        <dbReference type="ARBA" id="ARBA00004196"/>
    </source>
</evidence>
<evidence type="ECO:0000313" key="7">
    <source>
        <dbReference type="EMBL" id="PZD72625.1"/>
    </source>
</evidence>
<dbReference type="Gene3D" id="3.40.50.1980">
    <property type="entry name" value="Nitrogenase molybdenum iron protein domain"/>
    <property type="match status" value="2"/>
</dbReference>
<dbReference type="PROSITE" id="PS50983">
    <property type="entry name" value="FE_B12_PBP"/>
    <property type="match status" value="1"/>
</dbReference>
<accession>A0A2W1JME4</accession>
<dbReference type="CDD" id="cd01146">
    <property type="entry name" value="FhuD"/>
    <property type="match status" value="1"/>
</dbReference>
<evidence type="ECO:0000259" key="6">
    <source>
        <dbReference type="PROSITE" id="PS50983"/>
    </source>
</evidence>
<sequence>MITHEAGETQVCGRPQKVATLGPSLLELSLTLETQPIGHAEYFPFPTERFDQPSEQIPYLGQRMTGQPFNVGTAESPSLDAIAKLKPDLILGDITKNKDEYALLSKIAPTLLFDYSGAETTWQSDLKALGQALQKSQKAEAVIAESEQRLAKLKQDFKPLVTRQPNVLLLLSEQINQGVRIETPNSSCGALLEEVGFQVLVPSELAQSDQDSHVISLEALPELKADWILIEGFNSDITAKARSPEERQLQTVRKTWEGDAIAQSLPASKEGKVYFTTVYLCHALLGPLGTDLFLSDLRQQLSR</sequence>
<feature type="coiled-coil region" evidence="5">
    <location>
        <begin position="129"/>
        <end position="156"/>
    </location>
</feature>
<proteinExistence type="inferred from homology"/>
<comment type="caution">
    <text evidence="7">The sequence shown here is derived from an EMBL/GenBank/DDBJ whole genome shotgun (WGS) entry which is preliminary data.</text>
</comment>
<dbReference type="EMBL" id="PQWO01000009">
    <property type="protein sequence ID" value="PZD72625.1"/>
    <property type="molecule type" value="Genomic_DNA"/>
</dbReference>
<evidence type="ECO:0000256" key="3">
    <source>
        <dbReference type="ARBA" id="ARBA00022448"/>
    </source>
</evidence>
<organism evidence="7 8">
    <name type="scientific">Acaryochloris thomasi RCC1774</name>
    <dbReference type="NCBI Taxonomy" id="1764569"/>
    <lineage>
        <taxon>Bacteria</taxon>
        <taxon>Bacillati</taxon>
        <taxon>Cyanobacteriota</taxon>
        <taxon>Cyanophyceae</taxon>
        <taxon>Acaryochloridales</taxon>
        <taxon>Acaryochloridaceae</taxon>
        <taxon>Acaryochloris</taxon>
        <taxon>Acaryochloris thomasi</taxon>
    </lineage>
</organism>
<dbReference type="InterPro" id="IPR002491">
    <property type="entry name" value="ABC_transptr_periplasmic_BD"/>
</dbReference>
<comment type="similarity">
    <text evidence="2">Belongs to the bacterial solute-binding protein 8 family.</text>
</comment>
<keyword evidence="4" id="KW-0732">Signal</keyword>